<sequence length="156" mass="17733">MNTNNPSCAELTDFGIFCPGDHCFLFRRQSVLDLLQCFRDKVLGDRYIHCILGPPGSGKSIAAAAISMAIQDWVVTWIHWVLKIRENRRLVLVILQTGRGKLSIDHDLDLNLEKIGSWVLTDYLEAIEDDEFYRSVQKHLGASGQTEPIDKMDFII</sequence>
<protein>
    <recommendedName>
        <fullName evidence="3">Crinkler (CRN) family protein</fullName>
    </recommendedName>
</protein>
<evidence type="ECO:0000313" key="2">
    <source>
        <dbReference type="Proteomes" id="UP000243217"/>
    </source>
</evidence>
<organism evidence="1 2">
    <name type="scientific">Thraustotheca clavata</name>
    <dbReference type="NCBI Taxonomy" id="74557"/>
    <lineage>
        <taxon>Eukaryota</taxon>
        <taxon>Sar</taxon>
        <taxon>Stramenopiles</taxon>
        <taxon>Oomycota</taxon>
        <taxon>Saprolegniomycetes</taxon>
        <taxon>Saprolegniales</taxon>
        <taxon>Achlyaceae</taxon>
        <taxon>Thraustotheca</taxon>
    </lineage>
</organism>
<keyword evidence="2" id="KW-1185">Reference proteome</keyword>
<accession>A0A1V9ZXH6</accession>
<dbReference type="AlphaFoldDB" id="A0A1V9ZXH6"/>
<evidence type="ECO:0000313" key="1">
    <source>
        <dbReference type="EMBL" id="OQS02500.1"/>
    </source>
</evidence>
<gene>
    <name evidence="1" type="ORF">THRCLA_21407</name>
</gene>
<dbReference type="EMBL" id="JNBS01001122">
    <property type="protein sequence ID" value="OQS02500.1"/>
    <property type="molecule type" value="Genomic_DNA"/>
</dbReference>
<evidence type="ECO:0008006" key="3">
    <source>
        <dbReference type="Google" id="ProtNLM"/>
    </source>
</evidence>
<name>A0A1V9ZXH6_9STRA</name>
<reference evidence="1 2" key="1">
    <citation type="journal article" date="2014" name="Genome Biol. Evol.">
        <title>The secreted proteins of Achlya hypogyna and Thraustotheca clavata identify the ancestral oomycete secretome and reveal gene acquisitions by horizontal gene transfer.</title>
        <authorList>
            <person name="Misner I."/>
            <person name="Blouin N."/>
            <person name="Leonard G."/>
            <person name="Richards T.A."/>
            <person name="Lane C.E."/>
        </authorList>
    </citation>
    <scope>NUCLEOTIDE SEQUENCE [LARGE SCALE GENOMIC DNA]</scope>
    <source>
        <strain evidence="1 2">ATCC 34112</strain>
    </source>
</reference>
<comment type="caution">
    <text evidence="1">The sequence shown here is derived from an EMBL/GenBank/DDBJ whole genome shotgun (WGS) entry which is preliminary data.</text>
</comment>
<proteinExistence type="predicted"/>
<dbReference type="Proteomes" id="UP000243217">
    <property type="component" value="Unassembled WGS sequence"/>
</dbReference>